<dbReference type="Gene3D" id="2.60.120.10">
    <property type="entry name" value="Jelly Rolls"/>
    <property type="match status" value="1"/>
</dbReference>
<evidence type="ECO:0000256" key="2">
    <source>
        <dbReference type="ARBA" id="ARBA00022679"/>
    </source>
</evidence>
<keyword evidence="2 3" id="KW-0808">Transferase</keyword>
<comment type="catalytic activity">
    <reaction evidence="3">
        <text>cytidine + phosphate = cytosine + alpha-D-ribose 1-phosphate</text>
        <dbReference type="Rhea" id="RHEA:52540"/>
        <dbReference type="ChEBI" id="CHEBI:16040"/>
        <dbReference type="ChEBI" id="CHEBI:17562"/>
        <dbReference type="ChEBI" id="CHEBI:43474"/>
        <dbReference type="ChEBI" id="CHEBI:57720"/>
        <dbReference type="EC" id="2.4.2.2"/>
    </reaction>
</comment>
<gene>
    <name evidence="3" type="primary">ppnP</name>
    <name evidence="4" type="ORF">AS859_01875</name>
    <name evidence="5" type="ORF">NGX11_03580</name>
</gene>
<reference evidence="5" key="2">
    <citation type="journal article" date="2022" name="Front. Microbiol.">
        <title>Species classification and novel plasmid identifications in Arcobacter cryaerophilus and Arcobacter cryaerophilus-like organisms.</title>
        <authorList>
            <person name="Zhou G."/>
            <person name="Wang M."/>
            <person name="Wang H."/>
            <person name="Chen X."/>
            <person name="Gu Y."/>
            <person name="Shao Z."/>
            <person name="Zhang J."/>
            <person name="Zhang M."/>
        </authorList>
    </citation>
    <scope>NUCLEOTIDE SEQUENCE</scope>
    <source>
        <strain evidence="5">ICDCAC48</strain>
    </source>
</reference>
<dbReference type="AlphaFoldDB" id="A0A1V9VDS9"/>
<evidence type="ECO:0000313" key="4">
    <source>
        <dbReference type="EMBL" id="OQR42084.1"/>
    </source>
</evidence>
<keyword evidence="1 3" id="KW-0328">Glycosyltransferase</keyword>
<dbReference type="CDD" id="cd20296">
    <property type="entry name" value="cupin_PpnP-like"/>
    <property type="match status" value="1"/>
</dbReference>
<dbReference type="SUPFAM" id="SSF51182">
    <property type="entry name" value="RmlC-like cupins"/>
    <property type="match status" value="1"/>
</dbReference>
<protein>
    <recommendedName>
        <fullName evidence="3">Pyrimidine/purine nucleoside phosphorylase</fullName>
        <ecNumber evidence="3">2.4.2.1</ecNumber>
        <ecNumber evidence="3">2.4.2.2</ecNumber>
    </recommendedName>
    <alternativeName>
        <fullName evidence="3">Adenosine phosphorylase</fullName>
    </alternativeName>
    <alternativeName>
        <fullName evidence="3">Cytidine phosphorylase</fullName>
    </alternativeName>
    <alternativeName>
        <fullName evidence="3">Guanosine phosphorylase</fullName>
    </alternativeName>
    <alternativeName>
        <fullName evidence="3">Inosine phosphorylase</fullName>
    </alternativeName>
    <alternativeName>
        <fullName evidence="3">Thymidine phosphorylase</fullName>
    </alternativeName>
    <alternativeName>
        <fullName evidence="3">Uridine phosphorylase</fullName>
    </alternativeName>
    <alternativeName>
        <fullName evidence="3">Xanthosine phosphorylase</fullName>
    </alternativeName>
</protein>
<dbReference type="Pfam" id="PF06865">
    <property type="entry name" value="Ppnp"/>
    <property type="match status" value="1"/>
</dbReference>
<dbReference type="HAMAP" id="MF_01537">
    <property type="entry name" value="Nucleos_phosphorylase_PpnP"/>
    <property type="match status" value="1"/>
</dbReference>
<dbReference type="EC" id="2.4.2.2" evidence="3"/>
<comment type="function">
    <text evidence="3">Catalyzes the phosphorolysis of diverse nucleosides, yielding D-ribose 1-phosphate and the respective free bases. Can use uridine, adenosine, guanosine, cytidine, thymidine, inosine and xanthosine as substrates. Also catalyzes the reverse reactions.</text>
</comment>
<dbReference type="InterPro" id="IPR011051">
    <property type="entry name" value="RmlC_Cupin_sf"/>
</dbReference>
<evidence type="ECO:0000256" key="1">
    <source>
        <dbReference type="ARBA" id="ARBA00022676"/>
    </source>
</evidence>
<proteinExistence type="inferred from homology"/>
<evidence type="ECO:0000313" key="6">
    <source>
        <dbReference type="Proteomes" id="UP000192599"/>
    </source>
</evidence>
<dbReference type="EMBL" id="LNTC01000011">
    <property type="protein sequence ID" value="OQR42084.1"/>
    <property type="molecule type" value="Genomic_DNA"/>
</dbReference>
<comment type="catalytic activity">
    <reaction evidence="3">
        <text>guanosine + phosphate = alpha-D-ribose 1-phosphate + guanine</text>
        <dbReference type="Rhea" id="RHEA:13233"/>
        <dbReference type="ChEBI" id="CHEBI:16235"/>
        <dbReference type="ChEBI" id="CHEBI:16750"/>
        <dbReference type="ChEBI" id="CHEBI:43474"/>
        <dbReference type="ChEBI" id="CHEBI:57720"/>
        <dbReference type="EC" id="2.4.2.1"/>
    </reaction>
</comment>
<dbReference type="PANTHER" id="PTHR36540">
    <property type="entry name" value="PYRIMIDINE/PURINE NUCLEOSIDE PHOSPHORYLASE"/>
    <property type="match status" value="1"/>
</dbReference>
<accession>A0A1V9VDS9</accession>
<dbReference type="EC" id="2.4.2.1" evidence="3"/>
<dbReference type="EMBL" id="CP099556">
    <property type="protein sequence ID" value="UYF44024.1"/>
    <property type="molecule type" value="Genomic_DNA"/>
</dbReference>
<comment type="catalytic activity">
    <reaction evidence="3">
        <text>uridine + phosphate = alpha-D-ribose 1-phosphate + uracil</text>
        <dbReference type="Rhea" id="RHEA:24388"/>
        <dbReference type="ChEBI" id="CHEBI:16704"/>
        <dbReference type="ChEBI" id="CHEBI:17568"/>
        <dbReference type="ChEBI" id="CHEBI:43474"/>
        <dbReference type="ChEBI" id="CHEBI:57720"/>
        <dbReference type="EC" id="2.4.2.2"/>
    </reaction>
</comment>
<comment type="catalytic activity">
    <reaction evidence="3">
        <text>thymidine + phosphate = 2-deoxy-alpha-D-ribose 1-phosphate + thymine</text>
        <dbReference type="Rhea" id="RHEA:16037"/>
        <dbReference type="ChEBI" id="CHEBI:17748"/>
        <dbReference type="ChEBI" id="CHEBI:17821"/>
        <dbReference type="ChEBI" id="CHEBI:43474"/>
        <dbReference type="ChEBI" id="CHEBI:57259"/>
        <dbReference type="EC" id="2.4.2.2"/>
    </reaction>
</comment>
<dbReference type="InterPro" id="IPR009664">
    <property type="entry name" value="Ppnp"/>
</dbReference>
<comment type="similarity">
    <text evidence="3">Belongs to the nucleoside phosphorylase PpnP family.</text>
</comment>
<name>A0A1V9VDS9_9BACT</name>
<dbReference type="RefSeq" id="WP_081560340.1">
    <property type="nucleotide sequence ID" value="NZ_CP060264.1"/>
</dbReference>
<comment type="catalytic activity">
    <reaction evidence="3">
        <text>a purine D-ribonucleoside + phosphate = a purine nucleobase + alpha-D-ribose 1-phosphate</text>
        <dbReference type="Rhea" id="RHEA:19805"/>
        <dbReference type="ChEBI" id="CHEBI:26386"/>
        <dbReference type="ChEBI" id="CHEBI:43474"/>
        <dbReference type="ChEBI" id="CHEBI:57720"/>
        <dbReference type="ChEBI" id="CHEBI:142355"/>
        <dbReference type="EC" id="2.4.2.1"/>
    </reaction>
</comment>
<dbReference type="GO" id="GO:0005829">
    <property type="term" value="C:cytosol"/>
    <property type="evidence" value="ECO:0007669"/>
    <property type="project" value="TreeGrafter"/>
</dbReference>
<dbReference type="InterPro" id="IPR014710">
    <property type="entry name" value="RmlC-like_jellyroll"/>
</dbReference>
<sequence length="104" mass="11682">MESFKNVELIKKANIYFDGNVTSRTFIDIDGSKKSLGIMMVGEYLFGTAEAEIMEIIDGHVEVRLKGESEWKSYKSGSSFEVPANSSFDIKVLTISDYCCSYIK</sequence>
<comment type="catalytic activity">
    <reaction evidence="3">
        <text>xanthosine + phosphate = alpha-D-ribose 1-phosphate + xanthine</text>
        <dbReference type="Rhea" id="RHEA:27638"/>
        <dbReference type="ChEBI" id="CHEBI:17712"/>
        <dbReference type="ChEBI" id="CHEBI:18107"/>
        <dbReference type="ChEBI" id="CHEBI:43474"/>
        <dbReference type="ChEBI" id="CHEBI:57720"/>
        <dbReference type="EC" id="2.4.2.1"/>
    </reaction>
</comment>
<dbReference type="PANTHER" id="PTHR36540:SF1">
    <property type="entry name" value="PYRIMIDINE_PURINE NUCLEOSIDE PHOSPHORYLASE"/>
    <property type="match status" value="1"/>
</dbReference>
<comment type="catalytic activity">
    <reaction evidence="3">
        <text>adenosine + phosphate = alpha-D-ribose 1-phosphate + adenine</text>
        <dbReference type="Rhea" id="RHEA:27642"/>
        <dbReference type="ChEBI" id="CHEBI:16335"/>
        <dbReference type="ChEBI" id="CHEBI:16708"/>
        <dbReference type="ChEBI" id="CHEBI:43474"/>
        <dbReference type="ChEBI" id="CHEBI:57720"/>
        <dbReference type="EC" id="2.4.2.1"/>
    </reaction>
</comment>
<dbReference type="FunFam" id="2.60.120.10:FF:000016">
    <property type="entry name" value="Pyrimidine/purine nucleoside phosphorylase"/>
    <property type="match status" value="1"/>
</dbReference>
<dbReference type="GO" id="GO:0016154">
    <property type="term" value="F:pyrimidine-nucleoside phosphorylase activity"/>
    <property type="evidence" value="ECO:0007669"/>
    <property type="project" value="UniProtKB-UniRule"/>
</dbReference>
<evidence type="ECO:0000256" key="3">
    <source>
        <dbReference type="HAMAP-Rule" id="MF_01537"/>
    </source>
</evidence>
<dbReference type="GO" id="GO:0004731">
    <property type="term" value="F:purine-nucleoside phosphorylase activity"/>
    <property type="evidence" value="ECO:0007669"/>
    <property type="project" value="UniProtKB-UniRule"/>
</dbReference>
<reference evidence="4 6" key="1">
    <citation type="submission" date="2017-04" db="EMBL/GenBank/DDBJ databases">
        <title>Accumulation and expression of multiple antibiotic resistance genes in Arcobacter cryaerophilus that thrives in sewage.</title>
        <authorList>
            <person name="Millar J.A."/>
            <person name="Raghavan R."/>
        </authorList>
    </citation>
    <scope>NUCLEOTIDE SEQUENCE [LARGE SCALE GENOMIC DNA]</scope>
    <source>
        <strain evidence="4 6">AZT-1</strain>
    </source>
</reference>
<dbReference type="Proteomes" id="UP000192599">
    <property type="component" value="Unassembled WGS sequence"/>
</dbReference>
<dbReference type="Proteomes" id="UP001164100">
    <property type="component" value="Chromosome"/>
</dbReference>
<comment type="catalytic activity">
    <reaction evidence="3">
        <text>inosine + phosphate = alpha-D-ribose 1-phosphate + hypoxanthine</text>
        <dbReference type="Rhea" id="RHEA:27646"/>
        <dbReference type="ChEBI" id="CHEBI:17368"/>
        <dbReference type="ChEBI" id="CHEBI:17596"/>
        <dbReference type="ChEBI" id="CHEBI:43474"/>
        <dbReference type="ChEBI" id="CHEBI:57720"/>
        <dbReference type="EC" id="2.4.2.1"/>
    </reaction>
</comment>
<organism evidence="4 6">
    <name type="scientific">Aliarcobacter cryaerophilus</name>
    <dbReference type="NCBI Taxonomy" id="28198"/>
    <lineage>
        <taxon>Bacteria</taxon>
        <taxon>Pseudomonadati</taxon>
        <taxon>Campylobacterota</taxon>
        <taxon>Epsilonproteobacteria</taxon>
        <taxon>Campylobacterales</taxon>
        <taxon>Arcobacteraceae</taxon>
        <taxon>Aliarcobacter</taxon>
    </lineage>
</organism>
<evidence type="ECO:0000313" key="5">
    <source>
        <dbReference type="EMBL" id="UYF44024.1"/>
    </source>
</evidence>